<dbReference type="Gene3D" id="2.60.120.10">
    <property type="entry name" value="Jelly Rolls"/>
    <property type="match status" value="1"/>
</dbReference>
<reference evidence="2 3" key="1">
    <citation type="submission" date="2016-10" db="EMBL/GenBank/DDBJ databases">
        <authorList>
            <person name="de Groot N.N."/>
        </authorList>
    </citation>
    <scope>NUCLEOTIDE SEQUENCE [LARGE SCALE GENOMIC DNA]</scope>
    <source>
        <strain evidence="2 3">JCM 21544</strain>
    </source>
</reference>
<dbReference type="InterPro" id="IPR011051">
    <property type="entry name" value="RmlC_Cupin_sf"/>
</dbReference>
<evidence type="ECO:0000313" key="3">
    <source>
        <dbReference type="Proteomes" id="UP000198706"/>
    </source>
</evidence>
<gene>
    <name evidence="2" type="ORF">SAMN05216186_14011</name>
</gene>
<sequence length="112" mass="12291">MRTGERDRVHIDTRDLSSWQRQDDREVCPLFSSVAEQVCLQHLVPGALLFDGPVGGAEYLVLAGEVLEQGRSYERGTWMRLPEGEYLATAAGQQGATVYLKTGHLAGMAVEA</sequence>
<dbReference type="AlphaFoldDB" id="A0A1G9PPV4"/>
<dbReference type="InterPro" id="IPR014710">
    <property type="entry name" value="RmlC-like_jellyroll"/>
</dbReference>
<evidence type="ECO:0000313" key="2">
    <source>
        <dbReference type="EMBL" id="SDM00858.1"/>
    </source>
</evidence>
<dbReference type="EMBL" id="FNFD01000040">
    <property type="protein sequence ID" value="SDM00858.1"/>
    <property type="molecule type" value="Genomic_DNA"/>
</dbReference>
<organism evidence="2 3">
    <name type="scientific">Pseudomonas indica</name>
    <dbReference type="NCBI Taxonomy" id="137658"/>
    <lineage>
        <taxon>Bacteria</taxon>
        <taxon>Pseudomonadati</taxon>
        <taxon>Pseudomonadota</taxon>
        <taxon>Gammaproteobacteria</taxon>
        <taxon>Pseudomonadales</taxon>
        <taxon>Pseudomonadaceae</taxon>
        <taxon>Pseudomonas</taxon>
    </lineage>
</organism>
<evidence type="ECO:0000259" key="1">
    <source>
        <dbReference type="Pfam" id="PF12973"/>
    </source>
</evidence>
<keyword evidence="3" id="KW-1185">Reference proteome</keyword>
<dbReference type="STRING" id="137658.SAMN05216186_14011"/>
<dbReference type="InterPro" id="IPR025979">
    <property type="entry name" value="ChrR-like_cupin_dom"/>
</dbReference>
<feature type="domain" description="ChrR-like cupin" evidence="1">
    <location>
        <begin position="28"/>
        <end position="106"/>
    </location>
</feature>
<dbReference type="Pfam" id="PF12973">
    <property type="entry name" value="Cupin_7"/>
    <property type="match status" value="1"/>
</dbReference>
<dbReference type="SUPFAM" id="SSF51182">
    <property type="entry name" value="RmlC-like cupins"/>
    <property type="match status" value="1"/>
</dbReference>
<dbReference type="Proteomes" id="UP000198706">
    <property type="component" value="Unassembled WGS sequence"/>
</dbReference>
<accession>A0A1G9PPV4</accession>
<protein>
    <submittedName>
        <fullName evidence="2">ChrR Cupin-like domain-containing protein</fullName>
    </submittedName>
</protein>
<name>A0A1G9PPV4_9PSED</name>
<proteinExistence type="predicted"/>